<keyword evidence="3" id="KW-1185">Reference proteome</keyword>
<dbReference type="GO" id="GO:0035556">
    <property type="term" value="P:intracellular signal transduction"/>
    <property type="evidence" value="ECO:0007669"/>
    <property type="project" value="InterPro"/>
</dbReference>
<dbReference type="InterPro" id="IPR001054">
    <property type="entry name" value="A/G_cyclase"/>
</dbReference>
<sequence length="374" mass="42894">MGNKMILSKFRDRVESISSELDFNSDEYSRFKEWERVAKIEDVYQINLLELSESLNIDSQRMLKSFITMAKNELLDISWEYHCPSCNGVAEVHNHLAEVSKSSSCKMCQVDFYNILDENIGVAFTPSEEFIKIPKKFLEGLEKMRKMAINGSSDQKMEVVSMLKGKTFVSGLDCLHIEEFRDLFDDDNLPFDESLMIKNISILFTDVKGSTALYNRVGDATAYRLIREHFDILFKIIIDHGGIVIKTIGDAVMASFKTPRDSISAAIQIRRSLKEYDTKIESEKEILVKMGLHKGSTIMVTLNKSLDYFGQTVNIAARIQGEAKNNQIIISENMFKDQEVKSILKSSIKTLTRRRVKLRGIDNKRDIYILNFKD</sequence>
<dbReference type="CDD" id="cd07302">
    <property type="entry name" value="CHD"/>
    <property type="match status" value="1"/>
</dbReference>
<dbReference type="GO" id="GO:0006171">
    <property type="term" value="P:cAMP biosynthetic process"/>
    <property type="evidence" value="ECO:0007669"/>
    <property type="project" value="TreeGrafter"/>
</dbReference>
<feature type="domain" description="Guanylate cyclase" evidence="1">
    <location>
        <begin position="201"/>
        <end position="320"/>
    </location>
</feature>
<dbReference type="SMART" id="SM00044">
    <property type="entry name" value="CYCc"/>
    <property type="match status" value="1"/>
</dbReference>
<dbReference type="PANTHER" id="PTHR43081">
    <property type="entry name" value="ADENYLATE CYCLASE, TERMINAL-DIFFERENTIATION SPECIFIC-RELATED"/>
    <property type="match status" value="1"/>
</dbReference>
<protein>
    <submittedName>
        <fullName evidence="2">Adenylate/guanylate cyclase domain-containing protein</fullName>
    </submittedName>
</protein>
<name>A0A5C1QEU0_9SPIO</name>
<accession>A0A5C1QEU0</accession>
<reference evidence="2 3" key="2">
    <citation type="submission" date="2019-09" db="EMBL/GenBank/DDBJ databases">
        <title>Complete Genome Sequence and Methylome Analysis of free living Spirochaetas.</title>
        <authorList>
            <person name="Leshcheva N."/>
            <person name="Mikheeva N."/>
        </authorList>
    </citation>
    <scope>NUCLEOTIDE SEQUENCE [LARGE SCALE GENOMIC DNA]</scope>
    <source>
        <strain evidence="2 3">P</strain>
    </source>
</reference>
<dbReference type="Proteomes" id="UP000323824">
    <property type="component" value="Chromosome"/>
</dbReference>
<dbReference type="PROSITE" id="PS50125">
    <property type="entry name" value="GUANYLATE_CYCLASE_2"/>
    <property type="match status" value="1"/>
</dbReference>
<evidence type="ECO:0000259" key="1">
    <source>
        <dbReference type="PROSITE" id="PS50125"/>
    </source>
</evidence>
<dbReference type="Gene3D" id="3.30.70.1230">
    <property type="entry name" value="Nucleotide cyclase"/>
    <property type="match status" value="1"/>
</dbReference>
<proteinExistence type="predicted"/>
<evidence type="ECO:0000313" key="2">
    <source>
        <dbReference type="EMBL" id="QEN05529.1"/>
    </source>
</evidence>
<dbReference type="InterPro" id="IPR045983">
    <property type="entry name" value="GUC-dom-containing_N"/>
</dbReference>
<organism evidence="2 3">
    <name type="scientific">Thiospirochaeta perfilievii</name>
    <dbReference type="NCBI Taxonomy" id="252967"/>
    <lineage>
        <taxon>Bacteria</taxon>
        <taxon>Pseudomonadati</taxon>
        <taxon>Spirochaetota</taxon>
        <taxon>Spirochaetia</taxon>
        <taxon>Spirochaetales</taxon>
        <taxon>Spirochaetaceae</taxon>
        <taxon>Thiospirochaeta</taxon>
    </lineage>
</organism>
<dbReference type="SUPFAM" id="SSF55073">
    <property type="entry name" value="Nucleotide cyclase"/>
    <property type="match status" value="1"/>
</dbReference>
<dbReference type="PANTHER" id="PTHR43081:SF19">
    <property type="entry name" value="PH-SENSITIVE ADENYLATE CYCLASE RV1264"/>
    <property type="match status" value="1"/>
</dbReference>
<dbReference type="GO" id="GO:0004016">
    <property type="term" value="F:adenylate cyclase activity"/>
    <property type="evidence" value="ECO:0007669"/>
    <property type="project" value="UniProtKB-ARBA"/>
</dbReference>
<dbReference type="EMBL" id="CP035807">
    <property type="protein sequence ID" value="QEN05529.1"/>
    <property type="molecule type" value="Genomic_DNA"/>
</dbReference>
<dbReference type="KEGG" id="sper:EW093_12655"/>
<dbReference type="AlphaFoldDB" id="A0A5C1QEU0"/>
<gene>
    <name evidence="2" type="ORF">EW093_12655</name>
</gene>
<dbReference type="InterPro" id="IPR029787">
    <property type="entry name" value="Nucleotide_cyclase"/>
</dbReference>
<reference evidence="2 3" key="1">
    <citation type="submission" date="2019-02" db="EMBL/GenBank/DDBJ databases">
        <authorList>
            <person name="Fomenkov A."/>
            <person name="Dubinina G."/>
            <person name="Grabovich M."/>
            <person name="Vincze T."/>
            <person name="Roberts R.J."/>
        </authorList>
    </citation>
    <scope>NUCLEOTIDE SEQUENCE [LARGE SCALE GENOMIC DNA]</scope>
    <source>
        <strain evidence="2 3">P</strain>
    </source>
</reference>
<dbReference type="Pfam" id="PF19363">
    <property type="entry name" value="DUF5939"/>
    <property type="match status" value="1"/>
</dbReference>
<dbReference type="Pfam" id="PF00211">
    <property type="entry name" value="Guanylate_cyc"/>
    <property type="match status" value="1"/>
</dbReference>
<dbReference type="InterPro" id="IPR050697">
    <property type="entry name" value="Adenylyl/Guanylyl_Cyclase_3/4"/>
</dbReference>
<evidence type="ECO:0000313" key="3">
    <source>
        <dbReference type="Proteomes" id="UP000323824"/>
    </source>
</evidence>
<dbReference type="OrthoDB" id="9801841at2"/>